<comment type="caution">
    <text evidence="1">The sequence shown here is derived from an EMBL/GenBank/DDBJ whole genome shotgun (WGS) entry which is preliminary data.</text>
</comment>
<protein>
    <submittedName>
        <fullName evidence="1">Uncharacterized protein</fullName>
    </submittedName>
</protein>
<dbReference type="EMBL" id="BARW01028414">
    <property type="protein sequence ID" value="GAJ12654.1"/>
    <property type="molecule type" value="Genomic_DNA"/>
</dbReference>
<evidence type="ECO:0000313" key="1">
    <source>
        <dbReference type="EMBL" id="GAJ12654.1"/>
    </source>
</evidence>
<feature type="non-terminal residue" evidence="1">
    <location>
        <position position="66"/>
    </location>
</feature>
<proteinExistence type="predicted"/>
<name>X1U583_9ZZZZ</name>
<sequence length="66" mass="7721">MSEIRKIIMEELVGDIRAESVSIYDLVYQSFKVEGLTVERAKERTAEVTGEFTDRLEKRIKDLEKQ</sequence>
<reference evidence="1" key="1">
    <citation type="journal article" date="2014" name="Front. Microbiol.">
        <title>High frequency of phylogenetically diverse reductive dehalogenase-homologous genes in deep subseafloor sedimentary metagenomes.</title>
        <authorList>
            <person name="Kawai M."/>
            <person name="Futagami T."/>
            <person name="Toyoda A."/>
            <person name="Takaki Y."/>
            <person name="Nishi S."/>
            <person name="Hori S."/>
            <person name="Arai W."/>
            <person name="Tsubouchi T."/>
            <person name="Morono Y."/>
            <person name="Uchiyama I."/>
            <person name="Ito T."/>
            <person name="Fujiyama A."/>
            <person name="Inagaki F."/>
            <person name="Takami H."/>
        </authorList>
    </citation>
    <scope>NUCLEOTIDE SEQUENCE</scope>
    <source>
        <strain evidence="1">Expedition CK06-06</strain>
    </source>
</reference>
<gene>
    <name evidence="1" type="ORF">S12H4_45878</name>
</gene>
<accession>X1U583</accession>
<dbReference type="AlphaFoldDB" id="X1U583"/>
<organism evidence="1">
    <name type="scientific">marine sediment metagenome</name>
    <dbReference type="NCBI Taxonomy" id="412755"/>
    <lineage>
        <taxon>unclassified sequences</taxon>
        <taxon>metagenomes</taxon>
        <taxon>ecological metagenomes</taxon>
    </lineage>
</organism>